<dbReference type="PANTHER" id="PTHR31241">
    <property type="entry name" value="DEHYDRATION-RESPONSIVE ELEMENT-BINDING PROTEIN 2C"/>
    <property type="match status" value="1"/>
</dbReference>
<name>A0A5N5LP69_9ROSI</name>
<dbReference type="AlphaFoldDB" id="A0A5N5LP69"/>
<evidence type="ECO:0000256" key="4">
    <source>
        <dbReference type="ARBA" id="ARBA00023125"/>
    </source>
</evidence>
<dbReference type="FunFam" id="3.30.730.10:FF:000001">
    <property type="entry name" value="Ethylene-responsive transcription factor 2"/>
    <property type="match status" value="1"/>
</dbReference>
<dbReference type="SMART" id="SM00380">
    <property type="entry name" value="AP2"/>
    <property type="match status" value="1"/>
</dbReference>
<dbReference type="Proteomes" id="UP000326939">
    <property type="component" value="Chromosome 8"/>
</dbReference>
<evidence type="ECO:0000259" key="10">
    <source>
        <dbReference type="PROSITE" id="PS51032"/>
    </source>
</evidence>
<evidence type="ECO:0000313" key="11">
    <source>
        <dbReference type="EMBL" id="KAB5544408.1"/>
    </source>
</evidence>
<accession>A0A5N5LP69</accession>
<keyword evidence="7" id="KW-0539">Nucleus</keyword>
<evidence type="ECO:0000256" key="1">
    <source>
        <dbReference type="ARBA" id="ARBA00004123"/>
    </source>
</evidence>
<dbReference type="SUPFAM" id="SSF54171">
    <property type="entry name" value="DNA-binding domain"/>
    <property type="match status" value="1"/>
</dbReference>
<feature type="region of interest" description="Disordered" evidence="9">
    <location>
        <begin position="44"/>
        <end position="70"/>
    </location>
</feature>
<comment type="subcellular location">
    <subcellularLocation>
        <location evidence="1">Nucleus</location>
    </subcellularLocation>
</comment>
<comment type="caution">
    <text evidence="11">The sequence shown here is derived from an EMBL/GenBank/DDBJ whole genome shotgun (WGS) entry which is preliminary data.</text>
</comment>
<reference evidence="12" key="1">
    <citation type="journal article" date="2019" name="Gigascience">
        <title>De novo genome assembly of the endangered Acer yangbiense, a plant species with extremely small populations endemic to Yunnan Province, China.</title>
        <authorList>
            <person name="Yang J."/>
            <person name="Wariss H.M."/>
            <person name="Tao L."/>
            <person name="Zhang R."/>
            <person name="Yun Q."/>
            <person name="Hollingsworth P."/>
            <person name="Dao Z."/>
            <person name="Luo G."/>
            <person name="Guo H."/>
            <person name="Ma Y."/>
            <person name="Sun W."/>
        </authorList>
    </citation>
    <scope>NUCLEOTIDE SEQUENCE [LARGE SCALE GENOMIC DNA]</scope>
    <source>
        <strain evidence="12">cv. br00</strain>
    </source>
</reference>
<keyword evidence="4" id="KW-0238">DNA-binding</keyword>
<dbReference type="GO" id="GO:0000976">
    <property type="term" value="F:transcription cis-regulatory region binding"/>
    <property type="evidence" value="ECO:0007669"/>
    <property type="project" value="TreeGrafter"/>
</dbReference>
<dbReference type="GO" id="GO:0003700">
    <property type="term" value="F:DNA-binding transcription factor activity"/>
    <property type="evidence" value="ECO:0007669"/>
    <property type="project" value="InterPro"/>
</dbReference>
<protein>
    <recommendedName>
        <fullName evidence="10">AP2/ERF domain-containing protein</fullName>
    </recommendedName>
</protein>
<keyword evidence="3" id="KW-0346">Stress response</keyword>
<dbReference type="InterPro" id="IPR016177">
    <property type="entry name" value="DNA-bd_dom_sf"/>
</dbReference>
<dbReference type="PRINTS" id="PR00367">
    <property type="entry name" value="ETHRSPELEMNT"/>
</dbReference>
<dbReference type="GO" id="GO:0005634">
    <property type="term" value="C:nucleus"/>
    <property type="evidence" value="ECO:0007669"/>
    <property type="project" value="UniProtKB-SubCell"/>
</dbReference>
<evidence type="ECO:0000256" key="5">
    <source>
        <dbReference type="ARBA" id="ARBA00023159"/>
    </source>
</evidence>
<dbReference type="GO" id="GO:0006950">
    <property type="term" value="P:response to stress"/>
    <property type="evidence" value="ECO:0007669"/>
    <property type="project" value="TreeGrafter"/>
</dbReference>
<dbReference type="CDD" id="cd00018">
    <property type="entry name" value="AP2"/>
    <property type="match status" value="1"/>
</dbReference>
<dbReference type="InterPro" id="IPR036955">
    <property type="entry name" value="AP2/ERF_dom_sf"/>
</dbReference>
<organism evidence="11 12">
    <name type="scientific">Salix brachista</name>
    <dbReference type="NCBI Taxonomy" id="2182728"/>
    <lineage>
        <taxon>Eukaryota</taxon>
        <taxon>Viridiplantae</taxon>
        <taxon>Streptophyta</taxon>
        <taxon>Embryophyta</taxon>
        <taxon>Tracheophyta</taxon>
        <taxon>Spermatophyta</taxon>
        <taxon>Magnoliopsida</taxon>
        <taxon>eudicotyledons</taxon>
        <taxon>Gunneridae</taxon>
        <taxon>Pentapetalae</taxon>
        <taxon>rosids</taxon>
        <taxon>fabids</taxon>
        <taxon>Malpighiales</taxon>
        <taxon>Salicaceae</taxon>
        <taxon>Saliceae</taxon>
        <taxon>Salix</taxon>
    </lineage>
</organism>
<keyword evidence="12" id="KW-1185">Reference proteome</keyword>
<evidence type="ECO:0000313" key="12">
    <source>
        <dbReference type="Proteomes" id="UP000326939"/>
    </source>
</evidence>
<gene>
    <name evidence="11" type="ORF">DKX38_012520</name>
</gene>
<comment type="similarity">
    <text evidence="8">Belongs to the AP2/ERF transcription factor family. ERF subfamily.</text>
</comment>
<evidence type="ECO:0000256" key="6">
    <source>
        <dbReference type="ARBA" id="ARBA00023163"/>
    </source>
</evidence>
<keyword evidence="2" id="KW-0805">Transcription regulation</keyword>
<evidence type="ECO:0000256" key="3">
    <source>
        <dbReference type="ARBA" id="ARBA00023016"/>
    </source>
</evidence>
<dbReference type="EMBL" id="VDCV01000008">
    <property type="protein sequence ID" value="KAB5544408.1"/>
    <property type="molecule type" value="Genomic_DNA"/>
</dbReference>
<feature type="domain" description="AP2/ERF" evidence="10">
    <location>
        <begin position="79"/>
        <end position="136"/>
    </location>
</feature>
<dbReference type="Pfam" id="PF00847">
    <property type="entry name" value="AP2"/>
    <property type="match status" value="1"/>
</dbReference>
<sequence>MGTLIQGSNDTSMSMDSTKKRKRASNKSVAMTLQKWKDYNEYLDAQGDGGSKPARKAPAKGSKKGCMKGKGGPENSFCNYRGVRQRTWGKWVAEIREPNRGPRLWLGTFPTAYEAALAYDGAARAMYGPCARLNIPDAVNSTSSSKDNFSVVTPSYYSSAASPADSVTTSTHSEVCAYEDPSQNVLSQAEDWRTNISSQAEDWRTNISSQAEVCEQNVSSQHIEDCSWGVKKSSKLSQDELKTPSENPLLTSDWDNYSWDEIFSVEELLGDIDYGMTGAEGYFSLGF</sequence>
<keyword evidence="5" id="KW-0010">Activator</keyword>
<feature type="compositionally biased region" description="Basic residues" evidence="9">
    <location>
        <begin position="53"/>
        <end position="67"/>
    </location>
</feature>
<dbReference type="PROSITE" id="PS51032">
    <property type="entry name" value="AP2_ERF"/>
    <property type="match status" value="1"/>
</dbReference>
<dbReference type="PANTHER" id="PTHR31241:SF62">
    <property type="entry name" value="DEHYDRATION-RESPONSIVE ELEMENT-BINDING PROTEIN 2D"/>
    <property type="match status" value="1"/>
</dbReference>
<feature type="region of interest" description="Disordered" evidence="9">
    <location>
        <begin position="1"/>
        <end position="29"/>
    </location>
</feature>
<evidence type="ECO:0000256" key="8">
    <source>
        <dbReference type="ARBA" id="ARBA00024343"/>
    </source>
</evidence>
<dbReference type="Gene3D" id="3.30.730.10">
    <property type="entry name" value="AP2/ERF domain"/>
    <property type="match status" value="1"/>
</dbReference>
<feature type="compositionally biased region" description="Polar residues" evidence="9">
    <location>
        <begin position="1"/>
        <end position="16"/>
    </location>
</feature>
<evidence type="ECO:0000256" key="7">
    <source>
        <dbReference type="ARBA" id="ARBA00023242"/>
    </source>
</evidence>
<evidence type="ECO:0000256" key="2">
    <source>
        <dbReference type="ARBA" id="ARBA00023015"/>
    </source>
</evidence>
<evidence type="ECO:0000256" key="9">
    <source>
        <dbReference type="SAM" id="MobiDB-lite"/>
    </source>
</evidence>
<dbReference type="InterPro" id="IPR001471">
    <property type="entry name" value="AP2/ERF_dom"/>
</dbReference>
<keyword evidence="6" id="KW-0804">Transcription</keyword>
<proteinExistence type="inferred from homology"/>
<dbReference type="GO" id="GO:0045893">
    <property type="term" value="P:positive regulation of DNA-templated transcription"/>
    <property type="evidence" value="ECO:0007669"/>
    <property type="project" value="TreeGrafter"/>
</dbReference>